<name>A0A370G889_9BACI</name>
<comment type="similarity">
    <text evidence="1">Belongs to the Gfo/Idh/MocA family.</text>
</comment>
<evidence type="ECO:0000259" key="3">
    <source>
        <dbReference type="Pfam" id="PF02894"/>
    </source>
</evidence>
<dbReference type="OrthoDB" id="9815825at2"/>
<comment type="caution">
    <text evidence="4">The sequence shown here is derived from an EMBL/GenBank/DDBJ whole genome shotgun (WGS) entry which is preliminary data.</text>
</comment>
<proteinExistence type="inferred from homology"/>
<dbReference type="InterPro" id="IPR052515">
    <property type="entry name" value="Gfo/Idh/MocA_Oxidoreductase"/>
</dbReference>
<evidence type="ECO:0000259" key="2">
    <source>
        <dbReference type="Pfam" id="PF01408"/>
    </source>
</evidence>
<dbReference type="InterPro" id="IPR036291">
    <property type="entry name" value="NAD(P)-bd_dom_sf"/>
</dbReference>
<dbReference type="SUPFAM" id="SSF55347">
    <property type="entry name" value="Glyceraldehyde-3-phosphate dehydrogenase-like, C-terminal domain"/>
    <property type="match status" value="1"/>
</dbReference>
<dbReference type="AlphaFoldDB" id="A0A370G889"/>
<dbReference type="SUPFAM" id="SSF51735">
    <property type="entry name" value="NAD(P)-binding Rossmann-fold domains"/>
    <property type="match status" value="1"/>
</dbReference>
<evidence type="ECO:0000256" key="1">
    <source>
        <dbReference type="ARBA" id="ARBA00010928"/>
    </source>
</evidence>
<dbReference type="Gene3D" id="3.40.50.720">
    <property type="entry name" value="NAD(P)-binding Rossmann-like Domain"/>
    <property type="match status" value="1"/>
</dbReference>
<dbReference type="Gene3D" id="3.30.360.10">
    <property type="entry name" value="Dihydrodipicolinate Reductase, domain 2"/>
    <property type="match status" value="1"/>
</dbReference>
<reference evidence="4 5" key="1">
    <citation type="submission" date="2018-07" db="EMBL/GenBank/DDBJ databases">
        <title>Genomic Encyclopedia of Type Strains, Phase IV (KMG-IV): sequencing the most valuable type-strain genomes for metagenomic binning, comparative biology and taxonomic classification.</title>
        <authorList>
            <person name="Goeker M."/>
        </authorList>
    </citation>
    <scope>NUCLEOTIDE SEQUENCE [LARGE SCALE GENOMIC DNA]</scope>
    <source>
        <strain evidence="4 5">DSM 25281</strain>
    </source>
</reference>
<dbReference type="PANTHER" id="PTHR43249:SF1">
    <property type="entry name" value="D-GLUCOSIDE 3-DEHYDROGENASE"/>
    <property type="match status" value="1"/>
</dbReference>
<keyword evidence="5" id="KW-1185">Reference proteome</keyword>
<dbReference type="RefSeq" id="WP_114746585.1">
    <property type="nucleotide sequence ID" value="NZ_QQAY01000013.1"/>
</dbReference>
<evidence type="ECO:0000313" key="4">
    <source>
        <dbReference type="EMBL" id="RDI40012.1"/>
    </source>
</evidence>
<accession>A0A370G889</accession>
<sequence>MSPIPLKIGIIGGGAISELHLNSYQNNSAAELYAICDLNESRAKQKAAQYNIPHLCTDYNVMLQLPDLEAVVICTWNNTHADIIMAALDAGKHVFVEKPLCTTISDALAIQRKTIETGKTLQVGFIRRFDPNVQMLKTFIDHGDLGRIYYAKASALRRLGNPGGWFADREKSGGGPLIDVGIHVLDLSWYLMGCPRPIAVSANTYNKLGNRSNIKNLAFYKTADYNPNFNNVEDLANAMIRFENGASLYLDTSYTLHAKRNETSVVLYGERGGTEVLPETWLIIEKYNTILNARPQTDQDGLNVDAAFQEQTDHFVECCLENKAPRTTVEHGVEIMRMIDAIYESSRTRKEIKLSKGRGMES</sequence>
<gene>
    <name evidence="4" type="ORF">DFR59_11335</name>
</gene>
<feature type="domain" description="Gfo/Idh/MocA-like oxidoreductase N-terminal" evidence="2">
    <location>
        <begin position="6"/>
        <end position="125"/>
    </location>
</feature>
<dbReference type="InterPro" id="IPR000683">
    <property type="entry name" value="Gfo/Idh/MocA-like_OxRdtase_N"/>
</dbReference>
<dbReference type="GO" id="GO:0000166">
    <property type="term" value="F:nucleotide binding"/>
    <property type="evidence" value="ECO:0007669"/>
    <property type="project" value="InterPro"/>
</dbReference>
<dbReference type="PANTHER" id="PTHR43249">
    <property type="entry name" value="UDP-N-ACETYL-2-AMINO-2-DEOXY-D-GLUCURONATE OXIDASE"/>
    <property type="match status" value="1"/>
</dbReference>
<dbReference type="InterPro" id="IPR004104">
    <property type="entry name" value="Gfo/Idh/MocA-like_OxRdtase_C"/>
</dbReference>
<feature type="domain" description="Gfo/Idh/MocA-like oxidoreductase C-terminal" evidence="3">
    <location>
        <begin position="138"/>
        <end position="354"/>
    </location>
</feature>
<dbReference type="Proteomes" id="UP000255326">
    <property type="component" value="Unassembled WGS sequence"/>
</dbReference>
<dbReference type="Pfam" id="PF01408">
    <property type="entry name" value="GFO_IDH_MocA"/>
    <property type="match status" value="1"/>
</dbReference>
<evidence type="ECO:0000313" key="5">
    <source>
        <dbReference type="Proteomes" id="UP000255326"/>
    </source>
</evidence>
<organism evidence="4 5">
    <name type="scientific">Falsibacillus pallidus</name>
    <dbReference type="NCBI Taxonomy" id="493781"/>
    <lineage>
        <taxon>Bacteria</taxon>
        <taxon>Bacillati</taxon>
        <taxon>Bacillota</taxon>
        <taxon>Bacilli</taxon>
        <taxon>Bacillales</taxon>
        <taxon>Bacillaceae</taxon>
        <taxon>Falsibacillus</taxon>
    </lineage>
</organism>
<dbReference type="Pfam" id="PF02894">
    <property type="entry name" value="GFO_IDH_MocA_C"/>
    <property type="match status" value="1"/>
</dbReference>
<protein>
    <submittedName>
        <fullName evidence="4">Putative dehydrogenase</fullName>
    </submittedName>
</protein>
<dbReference type="EMBL" id="QQAY01000013">
    <property type="protein sequence ID" value="RDI40012.1"/>
    <property type="molecule type" value="Genomic_DNA"/>
</dbReference>